<feature type="region of interest" description="Disordered" evidence="2">
    <location>
        <begin position="19"/>
        <end position="39"/>
    </location>
</feature>
<dbReference type="SUPFAM" id="SSF57756">
    <property type="entry name" value="Retrovirus zinc finger-like domains"/>
    <property type="match status" value="1"/>
</dbReference>
<evidence type="ECO:0000256" key="1">
    <source>
        <dbReference type="PROSITE-ProRule" id="PRU00047"/>
    </source>
</evidence>
<keyword evidence="1" id="KW-0479">Metal-binding</keyword>
<reference evidence="4 5" key="1">
    <citation type="journal article" date="2024" name="G3 (Bethesda)">
        <title>Genome assembly of Hibiscus sabdariffa L. provides insights into metabolisms of medicinal natural products.</title>
        <authorList>
            <person name="Kim T."/>
        </authorList>
    </citation>
    <scope>NUCLEOTIDE SEQUENCE [LARGE SCALE GENOMIC DNA]</scope>
    <source>
        <strain evidence="4">TK-2024</strain>
        <tissue evidence="4">Old leaves</tissue>
    </source>
</reference>
<feature type="region of interest" description="Disordered" evidence="2">
    <location>
        <begin position="250"/>
        <end position="271"/>
    </location>
</feature>
<evidence type="ECO:0000259" key="3">
    <source>
        <dbReference type="PROSITE" id="PS50158"/>
    </source>
</evidence>
<gene>
    <name evidence="4" type="ORF">V6N12_028871</name>
</gene>
<dbReference type="InterPro" id="IPR001878">
    <property type="entry name" value="Znf_CCHC"/>
</dbReference>
<evidence type="ECO:0000256" key="2">
    <source>
        <dbReference type="SAM" id="MobiDB-lite"/>
    </source>
</evidence>
<evidence type="ECO:0000313" key="5">
    <source>
        <dbReference type="Proteomes" id="UP001472677"/>
    </source>
</evidence>
<dbReference type="Pfam" id="PF14223">
    <property type="entry name" value="Retrotran_gag_2"/>
    <property type="match status" value="1"/>
</dbReference>
<feature type="domain" description="CCHC-type" evidence="3">
    <location>
        <begin position="280"/>
        <end position="295"/>
    </location>
</feature>
<name>A0ABR2F7B1_9ROSI</name>
<keyword evidence="1" id="KW-0862">Zinc</keyword>
<feature type="compositionally biased region" description="Basic residues" evidence="2">
    <location>
        <begin position="250"/>
        <end position="269"/>
    </location>
</feature>
<dbReference type="Gene3D" id="4.10.60.10">
    <property type="entry name" value="Zinc finger, CCHC-type"/>
    <property type="match status" value="1"/>
</dbReference>
<keyword evidence="5" id="KW-1185">Reference proteome</keyword>
<comment type="caution">
    <text evidence="4">The sequence shown here is derived from an EMBL/GenBank/DDBJ whole genome shotgun (WGS) entry which is preliminary data.</text>
</comment>
<dbReference type="InterPro" id="IPR036875">
    <property type="entry name" value="Znf_CCHC_sf"/>
</dbReference>
<evidence type="ECO:0000313" key="4">
    <source>
        <dbReference type="EMBL" id="KAK8572831.1"/>
    </source>
</evidence>
<proteinExistence type="predicted"/>
<keyword evidence="1" id="KW-0863">Zinc-finger</keyword>
<protein>
    <recommendedName>
        <fullName evidence="3">CCHC-type domain-containing protein</fullName>
    </recommendedName>
</protein>
<dbReference type="EMBL" id="JBBPBM010000008">
    <property type="protein sequence ID" value="KAK8572831.1"/>
    <property type="molecule type" value="Genomic_DNA"/>
</dbReference>
<dbReference type="SMART" id="SM00343">
    <property type="entry name" value="ZnF_C2HC"/>
    <property type="match status" value="1"/>
</dbReference>
<dbReference type="Proteomes" id="UP001472677">
    <property type="component" value="Unassembled WGS sequence"/>
</dbReference>
<organism evidence="4 5">
    <name type="scientific">Hibiscus sabdariffa</name>
    <name type="common">roselle</name>
    <dbReference type="NCBI Taxonomy" id="183260"/>
    <lineage>
        <taxon>Eukaryota</taxon>
        <taxon>Viridiplantae</taxon>
        <taxon>Streptophyta</taxon>
        <taxon>Embryophyta</taxon>
        <taxon>Tracheophyta</taxon>
        <taxon>Spermatophyta</taxon>
        <taxon>Magnoliopsida</taxon>
        <taxon>eudicotyledons</taxon>
        <taxon>Gunneridae</taxon>
        <taxon>Pentapetalae</taxon>
        <taxon>rosids</taxon>
        <taxon>malvids</taxon>
        <taxon>Malvales</taxon>
        <taxon>Malvaceae</taxon>
        <taxon>Malvoideae</taxon>
        <taxon>Hibiscus</taxon>
    </lineage>
</organism>
<dbReference type="Pfam" id="PF00098">
    <property type="entry name" value="zf-CCHC"/>
    <property type="match status" value="1"/>
</dbReference>
<accession>A0ABR2F7B1</accession>
<sequence>MLRLYLCKGFNNLLEQDDKGDVSAETTGPAPAEVSAGTQISAERDYSDPIAGLIEFPFLPRPRISADVRFSTDVFSAHFWVFSLGVASVQLPSLRIVLKQERKEHVIEEPVPDEPAANAPRADKDKFKKYMDDMVDVGCLMLATMDSELQKQHENMMTEGTPVRAHVIKMMGYVQTLEKLGFPLKNELATDLILQSLPGSFKPFVLNFNMNEINKTLPQLLGMLRTAESDMKKDGSKSILLVREAKGNGKKVAKSKGSGKTKAKGKNVLKPKGAISKDGKCFHCNKSGHWKRNCPVYLEEVKKAKAVGASISGTAHEKESS</sequence>
<dbReference type="PROSITE" id="PS50158">
    <property type="entry name" value="ZF_CCHC"/>
    <property type="match status" value="1"/>
</dbReference>